<dbReference type="Proteomes" id="UP000481153">
    <property type="component" value="Unassembled WGS sequence"/>
</dbReference>
<gene>
    <name evidence="2" type="ORF">Ae201684_007091</name>
</gene>
<protein>
    <submittedName>
        <fullName evidence="2">Uncharacterized protein</fullName>
    </submittedName>
</protein>
<feature type="compositionally biased region" description="Polar residues" evidence="1">
    <location>
        <begin position="117"/>
        <end position="126"/>
    </location>
</feature>
<proteinExistence type="predicted"/>
<feature type="compositionally biased region" description="Basic and acidic residues" evidence="1">
    <location>
        <begin position="389"/>
        <end position="400"/>
    </location>
</feature>
<reference evidence="2 3" key="1">
    <citation type="submission" date="2019-07" db="EMBL/GenBank/DDBJ databases">
        <title>Genomics analysis of Aphanomyces spp. identifies a new class of oomycete effector associated with host adaptation.</title>
        <authorList>
            <person name="Gaulin E."/>
        </authorList>
    </citation>
    <scope>NUCLEOTIDE SEQUENCE [LARGE SCALE GENOMIC DNA]</scope>
    <source>
        <strain evidence="2 3">ATCC 201684</strain>
    </source>
</reference>
<organism evidence="2 3">
    <name type="scientific">Aphanomyces euteiches</name>
    <dbReference type="NCBI Taxonomy" id="100861"/>
    <lineage>
        <taxon>Eukaryota</taxon>
        <taxon>Sar</taxon>
        <taxon>Stramenopiles</taxon>
        <taxon>Oomycota</taxon>
        <taxon>Saprolegniomycetes</taxon>
        <taxon>Saprolegniales</taxon>
        <taxon>Verrucalvaceae</taxon>
        <taxon>Aphanomyces</taxon>
    </lineage>
</organism>
<feature type="compositionally biased region" description="Polar residues" evidence="1">
    <location>
        <begin position="80"/>
        <end position="109"/>
    </location>
</feature>
<evidence type="ECO:0000256" key="1">
    <source>
        <dbReference type="SAM" id="MobiDB-lite"/>
    </source>
</evidence>
<evidence type="ECO:0000313" key="3">
    <source>
        <dbReference type="Proteomes" id="UP000481153"/>
    </source>
</evidence>
<name>A0A6G0X9J2_9STRA</name>
<feature type="compositionally biased region" description="Acidic residues" evidence="1">
    <location>
        <begin position="337"/>
        <end position="346"/>
    </location>
</feature>
<dbReference type="EMBL" id="VJMJ01000088">
    <property type="protein sequence ID" value="KAF0736641.1"/>
    <property type="molecule type" value="Genomic_DNA"/>
</dbReference>
<comment type="caution">
    <text evidence="2">The sequence shown here is derived from an EMBL/GenBank/DDBJ whole genome shotgun (WGS) entry which is preliminary data.</text>
</comment>
<sequence length="820" mass="91213">MAKQRRKDSDDIIIKVPLKTTKKKKAKTMLLVQGKPSVIRAVQQTGKIKSVTVRKISSSPAKQAIQKTPPTPVQAKRPTVVQQKSKIVKSSVTVPKISSSPAKQAVQKTPPTPVQARRSTVVQQKSKIVKSSPIAPTPKMRNMDLQTETKPPSLEQAVQFMQKHIGKSDESDSESENDSSSKNFPGPVAKIALKDLSSDDEMDEQQKKLSSSTKQASKDSIKKTPATKASTTTIKRSAPGAGAEDIIKKRQRHSLLDDPLQDLNSKDEKISIKMGKTPKPINASLQTPSPALKKIKGKLSTPLASNNHENDSESDMEARPMTSKPTQKRLTTANVSDSDDEAEEYSEGITTRAKQPPKLKEGKLTPKQAITKGQMETKPTTQAVNTQKLSDKPLQEKVLSKENAAMKVSESNHGKTPVKVSTKTAKLMPRDAAKPKKVKQQPKTKVLNQSQMSGPPSSPVPENKGNLEDAVKFMQKQFESHVENPDEVQDSQTLPKAGKLTFMNTLIDHAAADQWNLVEMGRLIRLFCFQWNCKRKKTTRFLRRNCAEFVCADFLEGLNIQLKVGQLIQLMRRGSASLSVLSSKLSACIEADILRISDDELLTSLGDIVDIATMTQDEIAEFLTPLIESCNKMDDACKLLHRVCEYWPIDTMQTFVQRVLLLNPVFDDLEGDPADISNYFPNCQFDLPNRMLRDLEDMDGSGNLKDFCVGEREEDIEYEVRSSADELEALEDKIQLKHGKKRLKKLSTPSNKTDDPDDESDDSEDSVDDEVDAVPVVESDDEDDGHWRQGPQPRRRSIYVLDEASEEEDYESSDQGSEED</sequence>
<feature type="region of interest" description="Disordered" evidence="1">
    <location>
        <begin position="741"/>
        <end position="820"/>
    </location>
</feature>
<dbReference type="AlphaFoldDB" id="A0A6G0X9J2"/>
<feature type="region of interest" description="Disordered" evidence="1">
    <location>
        <begin position="58"/>
        <end position="463"/>
    </location>
</feature>
<keyword evidence="3" id="KW-1185">Reference proteome</keyword>
<accession>A0A6G0X9J2</accession>
<feature type="compositionally biased region" description="Polar residues" evidence="1">
    <location>
        <begin position="323"/>
        <end position="335"/>
    </location>
</feature>
<feature type="compositionally biased region" description="Low complexity" evidence="1">
    <location>
        <begin position="223"/>
        <end position="235"/>
    </location>
</feature>
<feature type="compositionally biased region" description="Acidic residues" evidence="1">
    <location>
        <begin position="755"/>
        <end position="784"/>
    </location>
</feature>
<feature type="compositionally biased region" description="Polar residues" evidence="1">
    <location>
        <begin position="377"/>
        <end position="388"/>
    </location>
</feature>
<evidence type="ECO:0000313" key="2">
    <source>
        <dbReference type="EMBL" id="KAF0736641.1"/>
    </source>
</evidence>
<dbReference type="VEuPathDB" id="FungiDB:AeMF1_018311"/>
<feature type="compositionally biased region" description="Polar residues" evidence="1">
    <location>
        <begin position="58"/>
        <end position="68"/>
    </location>
</feature>
<feature type="compositionally biased region" description="Acidic residues" evidence="1">
    <location>
        <begin position="803"/>
        <end position="820"/>
    </location>
</feature>